<feature type="non-terminal residue" evidence="2">
    <location>
        <position position="89"/>
    </location>
</feature>
<proteinExistence type="inferred from homology"/>
<dbReference type="AlphaFoldDB" id="A0A4P9ZL16"/>
<dbReference type="InterPro" id="IPR036065">
    <property type="entry name" value="BolA-like_sf"/>
</dbReference>
<dbReference type="InterPro" id="IPR002634">
    <property type="entry name" value="BolA"/>
</dbReference>
<accession>A0A4P9ZL16</accession>
<evidence type="ECO:0000313" key="3">
    <source>
        <dbReference type="Proteomes" id="UP000268162"/>
    </source>
</evidence>
<name>A0A4P9ZL16_9FUNG</name>
<evidence type="ECO:0000313" key="2">
    <source>
        <dbReference type="EMBL" id="RKP33272.1"/>
    </source>
</evidence>
<dbReference type="Proteomes" id="UP000268162">
    <property type="component" value="Unassembled WGS sequence"/>
</dbReference>
<dbReference type="EMBL" id="ML004101">
    <property type="protein sequence ID" value="RKP33272.1"/>
    <property type="molecule type" value="Genomic_DNA"/>
</dbReference>
<dbReference type="GO" id="GO:0005759">
    <property type="term" value="C:mitochondrial matrix"/>
    <property type="evidence" value="ECO:0007669"/>
    <property type="project" value="TreeGrafter"/>
</dbReference>
<dbReference type="GO" id="GO:0044572">
    <property type="term" value="P:[4Fe-4S] cluster assembly"/>
    <property type="evidence" value="ECO:0007669"/>
    <property type="project" value="TreeGrafter"/>
</dbReference>
<sequence>PGPVELQIREKLTARFQPTELEVENQSHLHAHHEAMRGVTNSETHFKVTIVAEYFRHLKPLQRHRAVYSLLQPELDAGLHALSLQTKAP</sequence>
<protein>
    <submittedName>
        <fullName evidence="2">Bola protein</fullName>
    </submittedName>
</protein>
<feature type="non-terminal residue" evidence="2">
    <location>
        <position position="1"/>
    </location>
</feature>
<organism evidence="2 3">
    <name type="scientific">Dimargaris cristalligena</name>
    <dbReference type="NCBI Taxonomy" id="215637"/>
    <lineage>
        <taxon>Eukaryota</taxon>
        <taxon>Fungi</taxon>
        <taxon>Fungi incertae sedis</taxon>
        <taxon>Zoopagomycota</taxon>
        <taxon>Kickxellomycotina</taxon>
        <taxon>Dimargaritomycetes</taxon>
        <taxon>Dimargaritales</taxon>
        <taxon>Dimargaritaceae</taxon>
        <taxon>Dimargaris</taxon>
    </lineage>
</organism>
<dbReference type="PANTHER" id="PTHR46230:SF7">
    <property type="entry name" value="BOLA-LIKE PROTEIN 1"/>
    <property type="match status" value="1"/>
</dbReference>
<reference evidence="3" key="1">
    <citation type="journal article" date="2018" name="Nat. Microbiol.">
        <title>Leveraging single-cell genomics to expand the fungal tree of life.</title>
        <authorList>
            <person name="Ahrendt S.R."/>
            <person name="Quandt C.A."/>
            <person name="Ciobanu D."/>
            <person name="Clum A."/>
            <person name="Salamov A."/>
            <person name="Andreopoulos B."/>
            <person name="Cheng J.F."/>
            <person name="Woyke T."/>
            <person name="Pelin A."/>
            <person name="Henrissat B."/>
            <person name="Reynolds N.K."/>
            <person name="Benny G.L."/>
            <person name="Smith M.E."/>
            <person name="James T.Y."/>
            <person name="Grigoriev I.V."/>
        </authorList>
    </citation>
    <scope>NUCLEOTIDE SEQUENCE [LARGE SCALE GENOMIC DNA]</scope>
    <source>
        <strain evidence="3">RSA 468</strain>
    </source>
</reference>
<keyword evidence="3" id="KW-1185">Reference proteome</keyword>
<gene>
    <name evidence="2" type="ORF">BJ085DRAFT_1462</name>
</gene>
<dbReference type="Gene3D" id="3.30.300.90">
    <property type="entry name" value="BolA-like"/>
    <property type="match status" value="1"/>
</dbReference>
<evidence type="ECO:0000256" key="1">
    <source>
        <dbReference type="RuleBase" id="RU003860"/>
    </source>
</evidence>
<dbReference type="Pfam" id="PF01722">
    <property type="entry name" value="BolA"/>
    <property type="match status" value="1"/>
</dbReference>
<dbReference type="STRING" id="215637.A0A4P9ZL16"/>
<comment type="similarity">
    <text evidence="1">Belongs to the BolA/IbaG family.</text>
</comment>
<dbReference type="PANTHER" id="PTHR46230">
    <property type="match status" value="1"/>
</dbReference>
<dbReference type="PIRSF" id="PIRSF003113">
    <property type="entry name" value="BolA"/>
    <property type="match status" value="1"/>
</dbReference>
<dbReference type="SUPFAM" id="SSF82657">
    <property type="entry name" value="BolA-like"/>
    <property type="match status" value="1"/>
</dbReference>